<evidence type="ECO:0000313" key="1">
    <source>
        <dbReference type="EMBL" id="SNT65679.1"/>
    </source>
</evidence>
<dbReference type="RefSeq" id="WP_089255361.1">
    <property type="nucleotide sequence ID" value="NZ_FZPH01000025.1"/>
</dbReference>
<protein>
    <submittedName>
        <fullName evidence="1">Uncharacterized protein</fullName>
    </submittedName>
</protein>
<organism evidence="1 2">
    <name type="scientific">Asanoa hainanensis</name>
    <dbReference type="NCBI Taxonomy" id="560556"/>
    <lineage>
        <taxon>Bacteria</taxon>
        <taxon>Bacillati</taxon>
        <taxon>Actinomycetota</taxon>
        <taxon>Actinomycetes</taxon>
        <taxon>Micromonosporales</taxon>
        <taxon>Micromonosporaceae</taxon>
        <taxon>Asanoa</taxon>
    </lineage>
</organism>
<proteinExistence type="predicted"/>
<dbReference type="Proteomes" id="UP000198362">
    <property type="component" value="Unassembled WGS sequence"/>
</dbReference>
<accession>A0A239PH24</accession>
<keyword evidence="2" id="KW-1185">Reference proteome</keyword>
<reference evidence="1 2" key="1">
    <citation type="submission" date="2017-06" db="EMBL/GenBank/DDBJ databases">
        <authorList>
            <person name="Kim H.J."/>
            <person name="Triplett B.A."/>
        </authorList>
    </citation>
    <scope>NUCLEOTIDE SEQUENCE [LARGE SCALE GENOMIC DNA]</scope>
    <source>
        <strain evidence="1 2">CGMCC 4.5593</strain>
    </source>
</reference>
<sequence length="320" mass="33916">MPQLDTVPGVDPVDALDLAIAREHTTIAHATDRAFTLAAGRAARLVAQAVPGAQTIFFAWDLDGDRLGVSLEAVRGPAGELLWFGDLLADTPEALALDAVGGSATRNLGDRIEIALDQVILVPADLDRSAFRHSTMDPRDTDDPPARLVALDIASAVNAALAYTPSPGIGREVVIEVPGRQPDRLVVVGDDTLTVLVDGRPAVGVDASGPGHWPDGETWERLPIGGVTTERGLLVLGMSEDQFRGLGPLLGLRASWFGRWKGAPGELRDISLDNGQWSCVTDAGLDQVIQHVRDLGLSYEETRTTRYAAAAAAPHAELAR</sequence>
<gene>
    <name evidence="1" type="ORF">SAMN05421812_12522</name>
</gene>
<name>A0A239PH24_9ACTN</name>
<dbReference type="EMBL" id="FZPH01000025">
    <property type="protein sequence ID" value="SNT65679.1"/>
    <property type="molecule type" value="Genomic_DNA"/>
</dbReference>
<dbReference type="AlphaFoldDB" id="A0A239PH24"/>
<evidence type="ECO:0000313" key="2">
    <source>
        <dbReference type="Proteomes" id="UP000198362"/>
    </source>
</evidence>